<dbReference type="InterPro" id="IPR008767">
    <property type="entry name" value="Phage_SPP1_head-tail_adaptor"/>
</dbReference>
<dbReference type="AlphaFoldDB" id="A0A0F9W050"/>
<comment type="caution">
    <text evidence="1">The sequence shown here is derived from an EMBL/GenBank/DDBJ whole genome shotgun (WGS) entry which is preliminary data.</text>
</comment>
<proteinExistence type="predicted"/>
<evidence type="ECO:0008006" key="2">
    <source>
        <dbReference type="Google" id="ProtNLM"/>
    </source>
</evidence>
<organism evidence="1">
    <name type="scientific">marine sediment metagenome</name>
    <dbReference type="NCBI Taxonomy" id="412755"/>
    <lineage>
        <taxon>unclassified sequences</taxon>
        <taxon>metagenomes</taxon>
        <taxon>ecological metagenomes</taxon>
    </lineage>
</organism>
<sequence length="110" mass="12258">MAIEDFYDSSVTIQQLTITKIGTGGLKKSYSARISGLKCRISSKNSREADEFGKLTNRTILRLYCEATAANRAIVASDRVVHGSKTYEITAVRNPAEQNHHLEIDLRELT</sequence>
<accession>A0A0F9W050</accession>
<dbReference type="Pfam" id="PF05521">
    <property type="entry name" value="Phage_HCP"/>
    <property type="match status" value="1"/>
</dbReference>
<dbReference type="EMBL" id="LAZR01000384">
    <property type="protein sequence ID" value="KKN71423.1"/>
    <property type="molecule type" value="Genomic_DNA"/>
</dbReference>
<name>A0A0F9W050_9ZZZZ</name>
<reference evidence="1" key="1">
    <citation type="journal article" date="2015" name="Nature">
        <title>Complex archaea that bridge the gap between prokaryotes and eukaryotes.</title>
        <authorList>
            <person name="Spang A."/>
            <person name="Saw J.H."/>
            <person name="Jorgensen S.L."/>
            <person name="Zaremba-Niedzwiedzka K."/>
            <person name="Martijn J."/>
            <person name="Lind A.E."/>
            <person name="van Eijk R."/>
            <person name="Schleper C."/>
            <person name="Guy L."/>
            <person name="Ettema T.J."/>
        </authorList>
    </citation>
    <scope>NUCLEOTIDE SEQUENCE</scope>
</reference>
<dbReference type="InterPro" id="IPR038666">
    <property type="entry name" value="SSP1_head-tail_sf"/>
</dbReference>
<dbReference type="Gene3D" id="2.40.10.270">
    <property type="entry name" value="Bacteriophage SPP1 head-tail adaptor protein"/>
    <property type="match status" value="1"/>
</dbReference>
<protein>
    <recommendedName>
        <fullName evidence="2">Phage head-tail adaptor</fullName>
    </recommendedName>
</protein>
<gene>
    <name evidence="1" type="ORF">LCGC14_0421450</name>
</gene>
<evidence type="ECO:0000313" key="1">
    <source>
        <dbReference type="EMBL" id="KKN71423.1"/>
    </source>
</evidence>